<name>A0A0B0MYY1_GOSAR</name>
<reference evidence="2" key="1">
    <citation type="submission" date="2014-09" db="EMBL/GenBank/DDBJ databases">
        <authorList>
            <person name="Mudge J."/>
            <person name="Ramaraj T."/>
            <person name="Lindquist I.E."/>
            <person name="Bharti A.K."/>
            <person name="Sundararajan A."/>
            <person name="Cameron C.T."/>
            <person name="Woodward J.E."/>
            <person name="May G.D."/>
            <person name="Brubaker C."/>
            <person name="Broadhvest J."/>
            <person name="Wilkins T.A."/>
        </authorList>
    </citation>
    <scope>NUCLEOTIDE SEQUENCE</scope>
    <source>
        <strain evidence="2">cv. AKA8401</strain>
    </source>
</reference>
<evidence type="ECO:0000313" key="1">
    <source>
        <dbReference type="EMBL" id="KHG04709.1"/>
    </source>
</evidence>
<accession>A0A0B0MYY1</accession>
<comment type="caution">
    <text evidence="1">The sequence shown here is derived from an EMBL/GenBank/DDBJ whole genome shotgun (WGS) entry which is preliminary data.</text>
</comment>
<dbReference type="AlphaFoldDB" id="A0A0B0MYY1"/>
<sequence>MAKASFVPSKSVFSSICITLYIHVKYMNTTSLHLDMLFLETVFYDIFYVEFK</sequence>
<protein>
    <submittedName>
        <fullName evidence="1">Uncharacterized protein</fullName>
    </submittedName>
</protein>
<keyword evidence="2" id="KW-1185">Reference proteome</keyword>
<dbReference type="EMBL" id="JRRC01417049">
    <property type="protein sequence ID" value="KHG04709.1"/>
    <property type="molecule type" value="Genomic_DNA"/>
</dbReference>
<dbReference type="Proteomes" id="UP000032142">
    <property type="component" value="Unassembled WGS sequence"/>
</dbReference>
<proteinExistence type="predicted"/>
<gene>
    <name evidence="1" type="ORF">F383_28669</name>
</gene>
<evidence type="ECO:0000313" key="2">
    <source>
        <dbReference type="Proteomes" id="UP000032142"/>
    </source>
</evidence>
<organism evidence="1 2">
    <name type="scientific">Gossypium arboreum</name>
    <name type="common">Tree cotton</name>
    <name type="synonym">Gossypium nanking</name>
    <dbReference type="NCBI Taxonomy" id="29729"/>
    <lineage>
        <taxon>Eukaryota</taxon>
        <taxon>Viridiplantae</taxon>
        <taxon>Streptophyta</taxon>
        <taxon>Embryophyta</taxon>
        <taxon>Tracheophyta</taxon>
        <taxon>Spermatophyta</taxon>
        <taxon>Magnoliopsida</taxon>
        <taxon>eudicotyledons</taxon>
        <taxon>Gunneridae</taxon>
        <taxon>Pentapetalae</taxon>
        <taxon>rosids</taxon>
        <taxon>malvids</taxon>
        <taxon>Malvales</taxon>
        <taxon>Malvaceae</taxon>
        <taxon>Malvoideae</taxon>
        <taxon>Gossypium</taxon>
    </lineage>
</organism>